<dbReference type="InterPro" id="IPR027417">
    <property type="entry name" value="P-loop_NTPase"/>
</dbReference>
<keyword evidence="6" id="KW-1185">Reference proteome</keyword>
<proteinExistence type="predicted"/>
<dbReference type="HOGENOM" id="CLU_000604_1_1_2"/>
<dbReference type="InterPro" id="IPR047641">
    <property type="entry name" value="ABC_transpr_MalK/UgpC-like"/>
</dbReference>
<dbReference type="KEGG" id="smr:Smar_0088"/>
<dbReference type="AlphaFoldDB" id="A3DKP1"/>
<dbReference type="PROSITE" id="PS00211">
    <property type="entry name" value="ABC_TRANSPORTER_1"/>
    <property type="match status" value="1"/>
</dbReference>
<dbReference type="RefSeq" id="WP_011838392.1">
    <property type="nucleotide sequence ID" value="NC_009033.1"/>
</dbReference>
<keyword evidence="1" id="KW-0813">Transport</keyword>
<name>A3DKP1_STAMF</name>
<dbReference type="Gene3D" id="2.40.50.100">
    <property type="match status" value="1"/>
</dbReference>
<keyword evidence="2" id="KW-0547">Nucleotide-binding</keyword>
<dbReference type="GO" id="GO:0008643">
    <property type="term" value="P:carbohydrate transport"/>
    <property type="evidence" value="ECO:0007669"/>
    <property type="project" value="InterPro"/>
</dbReference>
<dbReference type="eggNOG" id="arCOG00175">
    <property type="taxonomic scope" value="Archaea"/>
</dbReference>
<dbReference type="InterPro" id="IPR008995">
    <property type="entry name" value="Mo/tungstate-bd_C_term_dom"/>
</dbReference>
<dbReference type="SMART" id="SM00382">
    <property type="entry name" value="AAA"/>
    <property type="match status" value="1"/>
</dbReference>
<evidence type="ECO:0000256" key="2">
    <source>
        <dbReference type="ARBA" id="ARBA00022741"/>
    </source>
</evidence>
<evidence type="ECO:0000256" key="1">
    <source>
        <dbReference type="ARBA" id="ARBA00022448"/>
    </source>
</evidence>
<evidence type="ECO:0000313" key="6">
    <source>
        <dbReference type="Proteomes" id="UP000000254"/>
    </source>
</evidence>
<dbReference type="Pfam" id="PF00005">
    <property type="entry name" value="ABC_tran"/>
    <property type="match status" value="1"/>
</dbReference>
<reference evidence="6" key="1">
    <citation type="journal article" date="2009" name="BMC Genomics">
        <title>The complete genome sequence of Staphylothermus marinus reveals differences in sulfur metabolism among heterotrophic Crenarchaeota.</title>
        <authorList>
            <person name="Anderson I.J."/>
            <person name="Dharmarajan L."/>
            <person name="Rodriguez J."/>
            <person name="Hooper S."/>
            <person name="Porat I."/>
            <person name="Ulrich L.E."/>
            <person name="Elkins J.G."/>
            <person name="Mavromatis K."/>
            <person name="Sun H."/>
            <person name="Land M."/>
            <person name="Lapidus A."/>
            <person name="Lucas S."/>
            <person name="Barry K."/>
            <person name="Huber H."/>
            <person name="Zhulin I.B."/>
            <person name="Whitman W.B."/>
            <person name="Mukhopadhyay B."/>
            <person name="Woese C."/>
            <person name="Bristow J."/>
            <person name="Kyrpides N."/>
        </authorList>
    </citation>
    <scope>NUCLEOTIDE SEQUENCE [LARGE SCALE GENOMIC DNA]</scope>
    <source>
        <strain evidence="6">ATCC 43588 / DSM 3639 / JCM 9404 / F1</strain>
    </source>
</reference>
<dbReference type="InterPro" id="IPR003593">
    <property type="entry name" value="AAA+_ATPase"/>
</dbReference>
<sequence length="357" mass="39812">MVKGVKIENLWKIFPPNVVALKNINVEIKPGEFFVILGPSGSGKTTLLRIIAGLEVPTKGRVVIGDKTVVDAEKGIFVEPRDRNIGMVFQNWALYPHMTAYDNIAFPLKIKKVPREEIDKRVKIVAEALGIADLLNRKPGHMSGGQQQRVAVARALVKQPDILLLDEPFSNLDARIRVTAREFVKEIQKKLGITTILVTHDQADAFAVGDRVMVLRNGEMQQMGSPEELYNEPANVFIANFIGDPPMNIYKLPVNHRILEQLGLSKKYEGKYNELYIGIRPDEAVALKQGDEGHLVGKVAIIEYVGSRRYAKMDLGNGISIRVLLEAKIDHGDLATIRINKLHVFAPSGERLETIIF</sequence>
<dbReference type="PANTHER" id="PTHR43875">
    <property type="entry name" value="MALTODEXTRIN IMPORT ATP-BINDING PROTEIN MSMX"/>
    <property type="match status" value="1"/>
</dbReference>
<dbReference type="FunFam" id="3.40.50.300:FF:000042">
    <property type="entry name" value="Maltose/maltodextrin ABC transporter, ATP-binding protein"/>
    <property type="match status" value="1"/>
</dbReference>
<protein>
    <submittedName>
        <fullName evidence="5">ABC transporter related</fullName>
    </submittedName>
</protein>
<dbReference type="InterPro" id="IPR003439">
    <property type="entry name" value="ABC_transporter-like_ATP-bd"/>
</dbReference>
<dbReference type="GO" id="GO:0055052">
    <property type="term" value="C:ATP-binding cassette (ABC) transporter complex, substrate-binding subunit-containing"/>
    <property type="evidence" value="ECO:0007669"/>
    <property type="project" value="TreeGrafter"/>
</dbReference>
<organism evidence="5 6">
    <name type="scientific">Staphylothermus marinus (strain ATCC 43588 / DSM 3639 / JCM 9404 / F1)</name>
    <dbReference type="NCBI Taxonomy" id="399550"/>
    <lineage>
        <taxon>Archaea</taxon>
        <taxon>Thermoproteota</taxon>
        <taxon>Thermoprotei</taxon>
        <taxon>Desulfurococcales</taxon>
        <taxon>Desulfurococcaceae</taxon>
        <taxon>Staphylothermus</taxon>
    </lineage>
</organism>
<dbReference type="EMBL" id="CP000575">
    <property type="protein sequence ID" value="ABN69201.1"/>
    <property type="molecule type" value="Genomic_DNA"/>
</dbReference>
<dbReference type="SUPFAM" id="SSF50331">
    <property type="entry name" value="MOP-like"/>
    <property type="match status" value="1"/>
</dbReference>
<dbReference type="GO" id="GO:0140359">
    <property type="term" value="F:ABC-type transporter activity"/>
    <property type="evidence" value="ECO:0007669"/>
    <property type="project" value="InterPro"/>
</dbReference>
<dbReference type="GO" id="GO:0016887">
    <property type="term" value="F:ATP hydrolysis activity"/>
    <property type="evidence" value="ECO:0007669"/>
    <property type="project" value="InterPro"/>
</dbReference>
<dbReference type="PANTHER" id="PTHR43875:SF4">
    <property type="entry name" value="GLUCOSE IMPORT ATP-BINDING PROTEIN GLCV"/>
    <property type="match status" value="1"/>
</dbReference>
<dbReference type="CDD" id="cd03301">
    <property type="entry name" value="ABC_MalK_N"/>
    <property type="match status" value="1"/>
</dbReference>
<dbReference type="STRING" id="399550.Smar_0088"/>
<dbReference type="InterPro" id="IPR012340">
    <property type="entry name" value="NA-bd_OB-fold"/>
</dbReference>
<dbReference type="InterPro" id="IPR017871">
    <property type="entry name" value="ABC_transporter-like_CS"/>
</dbReference>
<dbReference type="Proteomes" id="UP000000254">
    <property type="component" value="Chromosome"/>
</dbReference>
<dbReference type="Gene3D" id="2.40.50.140">
    <property type="entry name" value="Nucleic acid-binding proteins"/>
    <property type="match status" value="1"/>
</dbReference>
<evidence type="ECO:0000313" key="5">
    <source>
        <dbReference type="EMBL" id="ABN69201.1"/>
    </source>
</evidence>
<reference evidence="5 6" key="2">
    <citation type="journal article" date="2009" name="Stand. Genomic Sci.">
        <title>Complete genome sequence of Staphylothermus marinus Stetter and Fiala 1986 type strain F1.</title>
        <authorList>
            <person name="Anderson I.J."/>
            <person name="Sun H."/>
            <person name="Lapidus A."/>
            <person name="Copeland A."/>
            <person name="Glavina Del Rio T."/>
            <person name="Tice H."/>
            <person name="Dalin E."/>
            <person name="Lucas S."/>
            <person name="Barry K."/>
            <person name="Land M."/>
            <person name="Richardson P."/>
            <person name="Huber H."/>
            <person name="Kyrpides N.C."/>
        </authorList>
    </citation>
    <scope>NUCLEOTIDE SEQUENCE [LARGE SCALE GENOMIC DNA]</scope>
    <source>
        <strain evidence="6">ATCC 43588 / DSM 3639 / JCM 9404 / F1</strain>
    </source>
</reference>
<evidence type="ECO:0000259" key="4">
    <source>
        <dbReference type="PROSITE" id="PS50893"/>
    </source>
</evidence>
<dbReference type="PROSITE" id="PS50893">
    <property type="entry name" value="ABC_TRANSPORTER_2"/>
    <property type="match status" value="1"/>
</dbReference>
<dbReference type="OrthoDB" id="18368at2157"/>
<dbReference type="Gene3D" id="3.40.50.300">
    <property type="entry name" value="P-loop containing nucleotide triphosphate hydrolases"/>
    <property type="match status" value="1"/>
</dbReference>
<dbReference type="InterPro" id="IPR015855">
    <property type="entry name" value="ABC_transpr_MalK-like"/>
</dbReference>
<dbReference type="GeneID" id="4906552"/>
<evidence type="ECO:0000256" key="3">
    <source>
        <dbReference type="ARBA" id="ARBA00022840"/>
    </source>
</evidence>
<dbReference type="GO" id="GO:0005524">
    <property type="term" value="F:ATP binding"/>
    <property type="evidence" value="ECO:0007669"/>
    <property type="project" value="UniProtKB-KW"/>
</dbReference>
<dbReference type="SUPFAM" id="SSF52540">
    <property type="entry name" value="P-loop containing nucleoside triphosphate hydrolases"/>
    <property type="match status" value="1"/>
</dbReference>
<feature type="domain" description="ABC transporter" evidence="4">
    <location>
        <begin position="5"/>
        <end position="242"/>
    </location>
</feature>
<accession>A3DKP1</accession>
<keyword evidence="3" id="KW-0067">ATP-binding</keyword>
<gene>
    <name evidence="5" type="ordered locus">Smar_0088</name>
</gene>